<reference evidence="4" key="1">
    <citation type="journal article" date="2015" name="Genome Announc.">
        <title>Genome sequence of the AIDS-associated pathogen Penicillium marneffei (ATCC18224) and its near taxonomic relative Talaromyces stipitatus (ATCC10500).</title>
        <authorList>
            <person name="Nierman W.C."/>
            <person name="Fedorova-Abrams N.D."/>
            <person name="Andrianopoulos A."/>
        </authorList>
    </citation>
    <scope>NUCLEOTIDE SEQUENCE [LARGE SCALE GENOMIC DNA]</scope>
    <source>
        <strain evidence="4">ATCC 10500 / CBS 375.48 / QM 6759 / NRRL 1006</strain>
    </source>
</reference>
<keyword evidence="4" id="KW-1185">Reference proteome</keyword>
<organism evidence="3 4">
    <name type="scientific">Talaromyces stipitatus (strain ATCC 10500 / CBS 375.48 / QM 6759 / NRRL 1006)</name>
    <name type="common">Penicillium stipitatum</name>
    <dbReference type="NCBI Taxonomy" id="441959"/>
    <lineage>
        <taxon>Eukaryota</taxon>
        <taxon>Fungi</taxon>
        <taxon>Dikarya</taxon>
        <taxon>Ascomycota</taxon>
        <taxon>Pezizomycotina</taxon>
        <taxon>Eurotiomycetes</taxon>
        <taxon>Eurotiomycetidae</taxon>
        <taxon>Eurotiales</taxon>
        <taxon>Trichocomaceae</taxon>
        <taxon>Talaromyces</taxon>
        <taxon>Talaromyces sect. Talaromyces</taxon>
    </lineage>
</organism>
<name>B8M0L0_TALSN</name>
<dbReference type="InterPro" id="IPR011614">
    <property type="entry name" value="Catalase_core"/>
</dbReference>
<dbReference type="GO" id="GO:0004096">
    <property type="term" value="F:catalase activity"/>
    <property type="evidence" value="ECO:0007669"/>
    <property type="project" value="InterPro"/>
</dbReference>
<dbReference type="Pfam" id="PF00199">
    <property type="entry name" value="Catalase"/>
    <property type="match status" value="1"/>
</dbReference>
<dbReference type="HOGENOM" id="CLU_1950246_0_0_1"/>
<dbReference type="GeneID" id="8106144"/>
<dbReference type="EMBL" id="EQ962653">
    <property type="protein sequence ID" value="EED21307.1"/>
    <property type="molecule type" value="Genomic_DNA"/>
</dbReference>
<dbReference type="GO" id="GO:0020037">
    <property type="term" value="F:heme binding"/>
    <property type="evidence" value="ECO:0007669"/>
    <property type="project" value="InterPro"/>
</dbReference>
<protein>
    <recommendedName>
        <fullName evidence="2">Catalase core domain-containing protein</fullName>
    </recommendedName>
</protein>
<dbReference type="SUPFAM" id="SSF56634">
    <property type="entry name" value="Heme-dependent catalase-like"/>
    <property type="match status" value="1"/>
</dbReference>
<dbReference type="RefSeq" id="XP_002478270.1">
    <property type="nucleotide sequence ID" value="XM_002478225.1"/>
</dbReference>
<evidence type="ECO:0000259" key="2">
    <source>
        <dbReference type="Pfam" id="PF00199"/>
    </source>
</evidence>
<dbReference type="InterPro" id="IPR020835">
    <property type="entry name" value="Catalase_sf"/>
</dbReference>
<dbReference type="VEuPathDB" id="FungiDB:TSTA_085380"/>
<evidence type="ECO:0000313" key="3">
    <source>
        <dbReference type="EMBL" id="EED21307.1"/>
    </source>
</evidence>
<dbReference type="InParanoid" id="B8M0L0"/>
<sequence length="129" mass="15277">MKSVFFCRDPIQGPDVIRSQYRNPQNFLLDQDSLNTREDKRAGMMFFCDYGTPRRLEEHARLWLPYLQVVKSRTSTYSTPQPIRNRVNENGEFVYITPLHRRTRARNNSLRTKPPSLSGEDPDYPQRDL</sequence>
<accession>B8M0L0</accession>
<gene>
    <name evidence="3" type="ORF">TSTA_085380</name>
</gene>
<feature type="region of interest" description="Disordered" evidence="1">
    <location>
        <begin position="104"/>
        <end position="129"/>
    </location>
</feature>
<dbReference type="AlphaFoldDB" id="B8M0L0"/>
<evidence type="ECO:0000256" key="1">
    <source>
        <dbReference type="SAM" id="MobiDB-lite"/>
    </source>
</evidence>
<evidence type="ECO:0000313" key="4">
    <source>
        <dbReference type="Proteomes" id="UP000001745"/>
    </source>
</evidence>
<dbReference type="PhylomeDB" id="B8M0L0"/>
<feature type="domain" description="Catalase core" evidence="2">
    <location>
        <begin position="3"/>
        <end position="129"/>
    </location>
</feature>
<dbReference type="STRING" id="441959.B8M0L0"/>
<dbReference type="Proteomes" id="UP000001745">
    <property type="component" value="Unassembled WGS sequence"/>
</dbReference>
<dbReference type="Gene3D" id="2.40.180.10">
    <property type="entry name" value="Catalase core domain"/>
    <property type="match status" value="1"/>
</dbReference>
<proteinExistence type="predicted"/>
<dbReference type="OrthoDB" id="6880011at2759"/>